<reference evidence="4 5" key="1">
    <citation type="submission" date="2017-03" db="EMBL/GenBank/DDBJ databases">
        <title>Genomes of endolithic fungi from Antarctica.</title>
        <authorList>
            <person name="Coleine C."/>
            <person name="Masonjones S."/>
            <person name="Stajich J.E."/>
        </authorList>
    </citation>
    <scope>NUCLEOTIDE SEQUENCE [LARGE SCALE GENOMIC DNA]</scope>
    <source>
        <strain evidence="4 5">CCFEE 5187</strain>
    </source>
</reference>
<proteinExistence type="predicted"/>
<organism evidence="4 5">
    <name type="scientific">Cryomyces minteri</name>
    <dbReference type="NCBI Taxonomy" id="331657"/>
    <lineage>
        <taxon>Eukaryota</taxon>
        <taxon>Fungi</taxon>
        <taxon>Dikarya</taxon>
        <taxon>Ascomycota</taxon>
        <taxon>Pezizomycotina</taxon>
        <taxon>Dothideomycetes</taxon>
        <taxon>Dothideomycetes incertae sedis</taxon>
        <taxon>Cryomyces</taxon>
    </lineage>
</organism>
<keyword evidence="5" id="KW-1185">Reference proteome</keyword>
<dbReference type="EMBL" id="NAJN01000815">
    <property type="protein sequence ID" value="TKA68474.1"/>
    <property type="molecule type" value="Genomic_DNA"/>
</dbReference>
<accession>A0A4U0WXH7</accession>
<dbReference type="GO" id="GO:0030466">
    <property type="term" value="P:silent mating-type cassette heterochromatin formation"/>
    <property type="evidence" value="ECO:0007669"/>
    <property type="project" value="TreeGrafter"/>
</dbReference>
<dbReference type="OrthoDB" id="2421327at2759"/>
<dbReference type="Pfam" id="PF10383">
    <property type="entry name" value="Clr2"/>
    <property type="match status" value="1"/>
</dbReference>
<feature type="compositionally biased region" description="Polar residues" evidence="1">
    <location>
        <begin position="260"/>
        <end position="273"/>
    </location>
</feature>
<dbReference type="STRING" id="331657.A0A4U0WXH7"/>
<dbReference type="InterPro" id="IPR038986">
    <property type="entry name" value="Clr2"/>
</dbReference>
<evidence type="ECO:0000313" key="5">
    <source>
        <dbReference type="Proteomes" id="UP000308768"/>
    </source>
</evidence>
<feature type="region of interest" description="Disordered" evidence="1">
    <location>
        <begin position="149"/>
        <end position="175"/>
    </location>
</feature>
<evidence type="ECO:0000313" key="4">
    <source>
        <dbReference type="EMBL" id="TKA68474.1"/>
    </source>
</evidence>
<dbReference type="PANTHER" id="PTHR38046:SF1">
    <property type="entry name" value="CRYPTIC LOCI REGULATOR 2"/>
    <property type="match status" value="1"/>
</dbReference>
<dbReference type="AlphaFoldDB" id="A0A4U0WXH7"/>
<feature type="region of interest" description="Disordered" evidence="1">
    <location>
        <begin position="18"/>
        <end position="100"/>
    </location>
</feature>
<dbReference type="InterPro" id="IPR018839">
    <property type="entry name" value="Tscrpt-silencing_Clr2_C"/>
</dbReference>
<gene>
    <name evidence="4" type="ORF">B0A49_09517</name>
</gene>
<dbReference type="Proteomes" id="UP000308768">
    <property type="component" value="Unassembled WGS sequence"/>
</dbReference>
<feature type="compositionally biased region" description="Polar residues" evidence="1">
    <location>
        <begin position="75"/>
        <end position="89"/>
    </location>
</feature>
<evidence type="ECO:0000259" key="2">
    <source>
        <dbReference type="Pfam" id="PF10383"/>
    </source>
</evidence>
<dbReference type="GO" id="GO:0070824">
    <property type="term" value="C:SHREC complex"/>
    <property type="evidence" value="ECO:0007669"/>
    <property type="project" value="InterPro"/>
</dbReference>
<feature type="compositionally biased region" description="Basic and acidic residues" evidence="1">
    <location>
        <begin position="61"/>
        <end position="74"/>
    </location>
</feature>
<dbReference type="InterPro" id="IPR031915">
    <property type="entry name" value="Clr2_N"/>
</dbReference>
<evidence type="ECO:0000256" key="1">
    <source>
        <dbReference type="SAM" id="MobiDB-lite"/>
    </source>
</evidence>
<feature type="domain" description="Cryptic loci regulator 2 C-terminal" evidence="2">
    <location>
        <begin position="437"/>
        <end position="552"/>
    </location>
</feature>
<feature type="region of interest" description="Disordered" evidence="1">
    <location>
        <begin position="252"/>
        <end position="279"/>
    </location>
</feature>
<dbReference type="GO" id="GO:0033553">
    <property type="term" value="C:rDNA heterochromatin"/>
    <property type="evidence" value="ECO:0007669"/>
    <property type="project" value="TreeGrafter"/>
</dbReference>
<evidence type="ECO:0008006" key="6">
    <source>
        <dbReference type="Google" id="ProtNLM"/>
    </source>
</evidence>
<name>A0A4U0WXH7_9PEZI</name>
<dbReference type="GO" id="GO:0031934">
    <property type="term" value="C:mating-type region heterochromatin"/>
    <property type="evidence" value="ECO:0007669"/>
    <property type="project" value="TreeGrafter"/>
</dbReference>
<dbReference type="PANTHER" id="PTHR38046">
    <property type="entry name" value="CRYPTIC LOCI REGULATOR 2"/>
    <property type="match status" value="1"/>
</dbReference>
<comment type="caution">
    <text evidence="4">The sequence shown here is derived from an EMBL/GenBank/DDBJ whole genome shotgun (WGS) entry which is preliminary data.</text>
</comment>
<feature type="domain" description="Cryptic loci regulator 2 N-terminal" evidence="3">
    <location>
        <begin position="133"/>
        <end position="217"/>
    </location>
</feature>
<protein>
    <recommendedName>
        <fullName evidence="6">Cryptic loci regulator 2 N-terminal domain-containing protein</fullName>
    </recommendedName>
</protein>
<evidence type="ECO:0000259" key="3">
    <source>
        <dbReference type="Pfam" id="PF16761"/>
    </source>
</evidence>
<sequence>MAGAYDLLANASLDIASTTNAESSDSEPPYPASEYSDSPSEDDTMPKDDNLDWFKLYPSRSDGKRETTNAKGQKEQNQPTPQQLDSSPNDKGVVDYYRPVARGDPKDLDWRRKLGGMLMRELGTEEEKKTNNILDFFPENYRLYEHVKNSPAEEEGQKVKSTKNHAGGGNDRQDAYLYGHPQGRKKRYRSPLEFLPHLLWLCLDNTGDPNDCSCKICYPEDEEKALLARQHQMKQENAVEKDGTTSTMIAAGGKPDTGTPRPSSSSALQSHAGTAQAMVPPNLPLPRTVDQDVDAQWDVFLFRPGEVVWFNRGPAWGLGVVAQRYNRRGTQQQATRYYIVQPFSHPFYHPDLVTIDTEQNLRPWLAWSAPDFMNEGLKNSKVTFDTADWQGIFEKKYGMGDAQVDGSILAAKAIDDTYTCFDLLGTSAIQSGTKEFHWAGLFLGAEKIWIGEAVRLRHGSGTDIMVVNDIVENAHAGTQPTLHIVGSVYGMATIVHGTQALPDNSRLPVRVQRDMHFRNSITVPANGTSSYWKLQMPSARFSINDIKGRWYETSLISPILVQASFAESVRHGEVKEAGVFMNSRGDCNGEVNHSDVRKSNRKAALGRAVPSTLKIVDGIEPPPPSQLPPSQQHVALPLDPAFEDGRQQQVPQTEMAAVAHGALDEFMNLEGMDNDMPGFGQRFY</sequence>
<dbReference type="Pfam" id="PF16761">
    <property type="entry name" value="Clr2_transil"/>
    <property type="match status" value="1"/>
</dbReference>